<evidence type="ECO:0000313" key="2">
    <source>
        <dbReference type="EMBL" id="CAB5238791.1"/>
    </source>
</evidence>
<dbReference type="EMBL" id="LR798465">
    <property type="protein sequence ID" value="CAB5238791.1"/>
    <property type="molecule type" value="Genomic_DNA"/>
</dbReference>
<protein>
    <submittedName>
        <fullName evidence="2">Uncharacterized protein</fullName>
    </submittedName>
</protein>
<feature type="region of interest" description="Disordered" evidence="1">
    <location>
        <begin position="1"/>
        <end position="28"/>
    </location>
</feature>
<reference evidence="2" key="1">
    <citation type="submission" date="2020-05" db="EMBL/GenBank/DDBJ databases">
        <authorList>
            <person name="Chiriac C."/>
            <person name="Salcher M."/>
            <person name="Ghai R."/>
            <person name="Kavagutti S V."/>
        </authorList>
    </citation>
    <scope>NUCLEOTIDE SEQUENCE</scope>
</reference>
<gene>
    <name evidence="2" type="ORF">UFOVP751_33</name>
</gene>
<name>A0A6J7XQ12_9CAUD</name>
<organism evidence="2">
    <name type="scientific">uncultured Caudovirales phage</name>
    <dbReference type="NCBI Taxonomy" id="2100421"/>
    <lineage>
        <taxon>Viruses</taxon>
        <taxon>Duplodnaviria</taxon>
        <taxon>Heunggongvirae</taxon>
        <taxon>Uroviricota</taxon>
        <taxon>Caudoviricetes</taxon>
        <taxon>Peduoviridae</taxon>
        <taxon>Maltschvirus</taxon>
        <taxon>Maltschvirus maltsch</taxon>
    </lineage>
</organism>
<accession>A0A6J7XQ12</accession>
<evidence type="ECO:0000256" key="1">
    <source>
        <dbReference type="SAM" id="MobiDB-lite"/>
    </source>
</evidence>
<proteinExistence type="predicted"/>
<sequence>MTIKRGSETFSGYNKPKKTPSHPTKSHAVLAKSGEQVKLIRFGQQGVSGSPEGTKRNEAFKARHAANIAKGKMSAAFWANKVKW</sequence>